<sequence>MHSGLSDNSMNLIAHQSRYAVPSTLHKVARIWRVLPTVILKTFIPHQYIVTKNSSNFSLYSSFKSASTQSKGMQPQNCLLSQDHQQLTGIPAFYLREKEVNEKIKSKHTVQDQLEFYQSWKDLKSLVNSITALHMIAKIVKKNQRERAILQKERDKAINGTKRAYHEILDFISDQIISCKGQGLSNVIWSLGVIQEKDHHLGKVCEEEILSRDITAFHRAEVCCQILPGCVGLELKHSLVFKRVEEAILAEKIKLHLCENRHICAILSCFTEVGGGSLELFEKLQANIVERDFSSLLVEHLDQILHCFAIKGIFSDQLFSQAEEEILLEGCGNFRMIELVSIPRAFAIAGSGSEQLFAAFEEEICRKRIKYFPLSCLCWITWSFAIRGFTQSMVFKYAAHAIYNRGVKNLKNSGLSLCLYSYVLAESPSRVFVKELGKELLSRDLRIFKGTQLCQLMWACSKAEYLNPELLQRLEEEILQRNLTQKEETILSEILGNTAKEDKNPPPYLRELCISSI</sequence>
<keyword evidence="2" id="KW-1185">Reference proteome</keyword>
<proteinExistence type="predicted"/>
<evidence type="ECO:0000313" key="2">
    <source>
        <dbReference type="Proteomes" id="UP001159428"/>
    </source>
</evidence>
<protein>
    <submittedName>
        <fullName evidence="1">Uncharacterized protein</fullName>
    </submittedName>
</protein>
<evidence type="ECO:0000313" key="1">
    <source>
        <dbReference type="EMBL" id="CAH3145169.1"/>
    </source>
</evidence>
<accession>A0AAU9XEI5</accession>
<name>A0AAU9XEI5_9CNID</name>
<dbReference type="Proteomes" id="UP001159428">
    <property type="component" value="Unassembled WGS sequence"/>
</dbReference>
<dbReference type="EMBL" id="CALNXJ010000040">
    <property type="protein sequence ID" value="CAH3145169.1"/>
    <property type="molecule type" value="Genomic_DNA"/>
</dbReference>
<gene>
    <name evidence="1" type="ORF">PMEA_00022392</name>
</gene>
<organism evidence="1 2">
    <name type="scientific">Pocillopora meandrina</name>
    <dbReference type="NCBI Taxonomy" id="46732"/>
    <lineage>
        <taxon>Eukaryota</taxon>
        <taxon>Metazoa</taxon>
        <taxon>Cnidaria</taxon>
        <taxon>Anthozoa</taxon>
        <taxon>Hexacorallia</taxon>
        <taxon>Scleractinia</taxon>
        <taxon>Astrocoeniina</taxon>
        <taxon>Pocilloporidae</taxon>
        <taxon>Pocillopora</taxon>
    </lineage>
</organism>
<comment type="caution">
    <text evidence="1">The sequence shown here is derived from an EMBL/GenBank/DDBJ whole genome shotgun (WGS) entry which is preliminary data.</text>
</comment>
<reference evidence="1 2" key="1">
    <citation type="submission" date="2022-05" db="EMBL/GenBank/DDBJ databases">
        <authorList>
            <consortium name="Genoscope - CEA"/>
            <person name="William W."/>
        </authorList>
    </citation>
    <scope>NUCLEOTIDE SEQUENCE [LARGE SCALE GENOMIC DNA]</scope>
</reference>
<dbReference type="AlphaFoldDB" id="A0AAU9XEI5"/>